<dbReference type="PANTHER" id="PTHR43236">
    <property type="entry name" value="ANTITOXIN HIGA1"/>
    <property type="match status" value="1"/>
</dbReference>
<evidence type="ECO:0000313" key="3">
    <source>
        <dbReference type="Proteomes" id="UP000027746"/>
    </source>
</evidence>
<comment type="caution">
    <text evidence="2">The sequence shown here is derived from an EMBL/GenBank/DDBJ whole genome shotgun (WGS) entry which is preliminary data.</text>
</comment>
<reference evidence="2 3" key="1">
    <citation type="submission" date="2014-01" db="EMBL/GenBank/DDBJ databases">
        <title>Sulfitobacter sp. H3 (MCCC 1A00686) Genome Sequencing.</title>
        <authorList>
            <person name="Lai Q."/>
            <person name="Hong Z."/>
        </authorList>
    </citation>
    <scope>NUCLEOTIDE SEQUENCE [LARGE SCALE GENOMIC DNA]</scope>
    <source>
        <strain evidence="2 3">H3</strain>
    </source>
</reference>
<evidence type="ECO:0000313" key="2">
    <source>
        <dbReference type="EMBL" id="KEJ93680.1"/>
    </source>
</evidence>
<keyword evidence="3" id="KW-1185">Reference proteome</keyword>
<dbReference type="RefSeq" id="WP_027246202.1">
    <property type="nucleotide sequence ID" value="NZ_FQVP01000014.1"/>
</dbReference>
<dbReference type="PANTHER" id="PTHR43236:SF2">
    <property type="entry name" value="BLL0069 PROTEIN"/>
    <property type="match status" value="1"/>
</dbReference>
<dbReference type="InterPro" id="IPR052345">
    <property type="entry name" value="Rad_response_metalloprotease"/>
</dbReference>
<evidence type="ECO:0000259" key="1">
    <source>
        <dbReference type="Pfam" id="PF06114"/>
    </source>
</evidence>
<accession>A0A073IVP2</accession>
<proteinExistence type="predicted"/>
<dbReference type="AlphaFoldDB" id="A0A073IVP2"/>
<organism evidence="2 3">
    <name type="scientific">Pseudosulfitobacter pseudonitzschiae</name>
    <dbReference type="NCBI Taxonomy" id="1402135"/>
    <lineage>
        <taxon>Bacteria</taxon>
        <taxon>Pseudomonadati</taxon>
        <taxon>Pseudomonadota</taxon>
        <taxon>Alphaproteobacteria</taxon>
        <taxon>Rhodobacterales</taxon>
        <taxon>Roseobacteraceae</taxon>
        <taxon>Pseudosulfitobacter</taxon>
    </lineage>
</organism>
<dbReference type="EMBL" id="JAMD01000033">
    <property type="protein sequence ID" value="KEJ93680.1"/>
    <property type="molecule type" value="Genomic_DNA"/>
</dbReference>
<dbReference type="Pfam" id="PF06114">
    <property type="entry name" value="Peptidase_M78"/>
    <property type="match status" value="1"/>
</dbReference>
<name>A0A073IVP2_9RHOB</name>
<protein>
    <recommendedName>
        <fullName evidence="1">IrrE N-terminal-like domain-containing protein</fullName>
    </recommendedName>
</protein>
<dbReference type="Gene3D" id="1.10.10.2910">
    <property type="match status" value="1"/>
</dbReference>
<dbReference type="Proteomes" id="UP000027746">
    <property type="component" value="Unassembled WGS sequence"/>
</dbReference>
<dbReference type="OrthoDB" id="9794834at2"/>
<feature type="domain" description="IrrE N-terminal-like" evidence="1">
    <location>
        <begin position="45"/>
        <end position="169"/>
    </location>
</feature>
<gene>
    <name evidence="2" type="ORF">SUH3_16335</name>
</gene>
<sequence>MSADKERAITAARRILEEHNIQRAPVPVERIIKSRNIVLDYAPLDEDLSGMAYSQDGVSMIGVNALHHPNRQRFSAAHELAHHVLHEERLHGEVHLSKGLRALRRDQVSSQGTDPLEVEANTFASELLMPHQLLLDACGKEGLDLDDEAKVEKLAKKFRVSVSAMKYRLANLM</sequence>
<dbReference type="InterPro" id="IPR010359">
    <property type="entry name" value="IrrE_HExxH"/>
</dbReference>